<dbReference type="PANTHER" id="PTHR37984">
    <property type="entry name" value="PROTEIN CBG26694"/>
    <property type="match status" value="1"/>
</dbReference>
<evidence type="ECO:0000313" key="10">
    <source>
        <dbReference type="Proteomes" id="UP000265515"/>
    </source>
</evidence>
<dbReference type="SUPFAM" id="SSF56672">
    <property type="entry name" value="DNA/RNA polymerases"/>
    <property type="match status" value="1"/>
</dbReference>
<keyword evidence="1" id="KW-0808">Transferase</keyword>
<evidence type="ECO:0000313" key="9">
    <source>
        <dbReference type="EMBL" id="GBG91908.1"/>
    </source>
</evidence>
<dbReference type="EMBL" id="BFEA01000968">
    <property type="protein sequence ID" value="GBG91908.1"/>
    <property type="molecule type" value="Genomic_DNA"/>
</dbReference>
<dbReference type="PANTHER" id="PTHR37984:SF5">
    <property type="entry name" value="PROTEIN NYNRIN-LIKE"/>
    <property type="match status" value="1"/>
</dbReference>
<dbReference type="Gramene" id="GBG91908">
    <property type="protein sequence ID" value="GBG91908"/>
    <property type="gene ID" value="CBR_g53967"/>
</dbReference>
<comment type="caution">
    <text evidence="9">The sequence shown here is derived from an EMBL/GenBank/DDBJ whole genome shotgun (WGS) entry which is preliminary data.</text>
</comment>
<keyword evidence="6" id="KW-0695">RNA-directed DNA polymerase</keyword>
<organism evidence="9 10">
    <name type="scientific">Chara braunii</name>
    <name type="common">Braun's stonewort</name>
    <dbReference type="NCBI Taxonomy" id="69332"/>
    <lineage>
        <taxon>Eukaryota</taxon>
        <taxon>Viridiplantae</taxon>
        <taxon>Streptophyta</taxon>
        <taxon>Charophyceae</taxon>
        <taxon>Charales</taxon>
        <taxon>Characeae</taxon>
        <taxon>Chara</taxon>
    </lineage>
</organism>
<evidence type="ECO:0000256" key="6">
    <source>
        <dbReference type="ARBA" id="ARBA00022918"/>
    </source>
</evidence>
<dbReference type="GO" id="GO:0016787">
    <property type="term" value="F:hydrolase activity"/>
    <property type="evidence" value="ECO:0007669"/>
    <property type="project" value="UniProtKB-KW"/>
</dbReference>
<dbReference type="Gene3D" id="3.30.70.270">
    <property type="match status" value="2"/>
</dbReference>
<feature type="domain" description="Reverse transcriptase RNase H-like" evidence="8">
    <location>
        <begin position="175"/>
        <end position="277"/>
    </location>
</feature>
<dbReference type="InterPro" id="IPR050951">
    <property type="entry name" value="Retrovirus_Pol_polyprotein"/>
</dbReference>
<evidence type="ECO:0000256" key="2">
    <source>
        <dbReference type="ARBA" id="ARBA00022695"/>
    </source>
</evidence>
<name>A0A388MBG4_CHABU</name>
<dbReference type="FunFam" id="3.30.70.270:FF:000020">
    <property type="entry name" value="Transposon Tf2-6 polyprotein-like Protein"/>
    <property type="match status" value="1"/>
</dbReference>
<dbReference type="AlphaFoldDB" id="A0A388MBG4"/>
<evidence type="ECO:0000256" key="5">
    <source>
        <dbReference type="ARBA" id="ARBA00022801"/>
    </source>
</evidence>
<feature type="compositionally biased region" description="Basic and acidic residues" evidence="7">
    <location>
        <begin position="398"/>
        <end position="407"/>
    </location>
</feature>
<dbReference type="CDD" id="cd09274">
    <property type="entry name" value="RNase_HI_RT_Ty3"/>
    <property type="match status" value="1"/>
</dbReference>
<keyword evidence="2" id="KW-0548">Nucleotidyltransferase</keyword>
<keyword evidence="5" id="KW-0378">Hydrolase</keyword>
<dbReference type="Gene3D" id="3.10.20.370">
    <property type="match status" value="1"/>
</dbReference>
<dbReference type="FunFam" id="3.10.20.370:FF:000001">
    <property type="entry name" value="Retrovirus-related Pol polyprotein from transposon 17.6-like protein"/>
    <property type="match status" value="1"/>
</dbReference>
<keyword evidence="3" id="KW-0540">Nuclease</keyword>
<dbReference type="InterPro" id="IPR041373">
    <property type="entry name" value="RT_RNaseH"/>
</dbReference>
<evidence type="ECO:0000256" key="4">
    <source>
        <dbReference type="ARBA" id="ARBA00022759"/>
    </source>
</evidence>
<keyword evidence="10" id="KW-1185">Reference proteome</keyword>
<evidence type="ECO:0000259" key="8">
    <source>
        <dbReference type="Pfam" id="PF17917"/>
    </source>
</evidence>
<feature type="region of interest" description="Disordered" evidence="7">
    <location>
        <begin position="397"/>
        <end position="417"/>
    </location>
</feature>
<dbReference type="InterPro" id="IPR043502">
    <property type="entry name" value="DNA/RNA_pol_sf"/>
</dbReference>
<dbReference type="Pfam" id="PF17917">
    <property type="entry name" value="RT_RNaseH"/>
    <property type="match status" value="1"/>
</dbReference>
<evidence type="ECO:0000256" key="1">
    <source>
        <dbReference type="ARBA" id="ARBA00022679"/>
    </source>
</evidence>
<proteinExistence type="predicted"/>
<dbReference type="InterPro" id="IPR043128">
    <property type="entry name" value="Rev_trsase/Diguanyl_cyclase"/>
</dbReference>
<gene>
    <name evidence="9" type="ORF">CBR_g53967</name>
</gene>
<dbReference type="GO" id="GO:0004519">
    <property type="term" value="F:endonuclease activity"/>
    <property type="evidence" value="ECO:0007669"/>
    <property type="project" value="UniProtKB-KW"/>
</dbReference>
<evidence type="ECO:0000256" key="7">
    <source>
        <dbReference type="SAM" id="MobiDB-lite"/>
    </source>
</evidence>
<dbReference type="GO" id="GO:0003964">
    <property type="term" value="F:RNA-directed DNA polymerase activity"/>
    <property type="evidence" value="ECO:0007669"/>
    <property type="project" value="UniProtKB-KW"/>
</dbReference>
<dbReference type="OrthoDB" id="1714528at2759"/>
<sequence>MMRVMQPLCPDVTSPYIDDVAIPGPRVKDETEVLPGVRKFVWEHVRNVEKVLSKLKEYNLTASGVKSRHCMREVTILGFLCDEKGRRPDSKKTNKILEWPTPLKSITDVRSFWGTCGFWRIFIRKFAARVKHLRKLVRKNQEWEWGPRQQAAVDDIKAQFREGGLILGVPCFDNDPNRPFVVETDAGPTALGGVLIQKDGEGRERLLRFESRMLNEAERKYSQFKKETLAVLHCFKIFRNYVFGRRFVLRVDPTALAQSLRNYSPSDPTIARWLIYIWMFDFEIKRIAGAKNRADGLSRIEWDSSKDQAEDSVPVDGFLEADEQQLSINVWEYITNSSSRPGKSIWSSPSCYQRRSELVRRESFIEEDPWGERSAEQMMRLALSDPVRLSEEPLTIEGGHEQGDEILRISGGNGISH</sequence>
<evidence type="ECO:0000256" key="3">
    <source>
        <dbReference type="ARBA" id="ARBA00022722"/>
    </source>
</evidence>
<keyword evidence="4" id="KW-0255">Endonuclease</keyword>
<reference evidence="9 10" key="1">
    <citation type="journal article" date="2018" name="Cell">
        <title>The Chara Genome: Secondary Complexity and Implications for Plant Terrestrialization.</title>
        <authorList>
            <person name="Nishiyama T."/>
            <person name="Sakayama H."/>
            <person name="Vries J.D."/>
            <person name="Buschmann H."/>
            <person name="Saint-Marcoux D."/>
            <person name="Ullrich K.K."/>
            <person name="Haas F.B."/>
            <person name="Vanderstraeten L."/>
            <person name="Becker D."/>
            <person name="Lang D."/>
            <person name="Vosolsobe S."/>
            <person name="Rombauts S."/>
            <person name="Wilhelmsson P.K.I."/>
            <person name="Janitza P."/>
            <person name="Kern R."/>
            <person name="Heyl A."/>
            <person name="Rumpler F."/>
            <person name="Villalobos L.I.A.C."/>
            <person name="Clay J.M."/>
            <person name="Skokan R."/>
            <person name="Toyoda A."/>
            <person name="Suzuki Y."/>
            <person name="Kagoshima H."/>
            <person name="Schijlen E."/>
            <person name="Tajeshwar N."/>
            <person name="Catarino B."/>
            <person name="Hetherington A.J."/>
            <person name="Saltykova A."/>
            <person name="Bonnot C."/>
            <person name="Breuninger H."/>
            <person name="Symeonidi A."/>
            <person name="Radhakrishnan G.V."/>
            <person name="Van Nieuwerburgh F."/>
            <person name="Deforce D."/>
            <person name="Chang C."/>
            <person name="Karol K.G."/>
            <person name="Hedrich R."/>
            <person name="Ulvskov P."/>
            <person name="Glockner G."/>
            <person name="Delwiche C.F."/>
            <person name="Petrasek J."/>
            <person name="Van de Peer Y."/>
            <person name="Friml J."/>
            <person name="Beilby M."/>
            <person name="Dolan L."/>
            <person name="Kohara Y."/>
            <person name="Sugano S."/>
            <person name="Fujiyama A."/>
            <person name="Delaux P.-M."/>
            <person name="Quint M."/>
            <person name="TheiBen G."/>
            <person name="Hagemann M."/>
            <person name="Harholt J."/>
            <person name="Dunand C."/>
            <person name="Zachgo S."/>
            <person name="Langdale J."/>
            <person name="Maumus F."/>
            <person name="Straeten D.V.D."/>
            <person name="Gould S.B."/>
            <person name="Rensing S.A."/>
        </authorList>
    </citation>
    <scope>NUCLEOTIDE SEQUENCE [LARGE SCALE GENOMIC DNA]</scope>
    <source>
        <strain evidence="9 10">S276</strain>
    </source>
</reference>
<protein>
    <recommendedName>
        <fullName evidence="8">Reverse transcriptase RNase H-like domain-containing protein</fullName>
    </recommendedName>
</protein>
<accession>A0A388MBG4</accession>
<dbReference type="Proteomes" id="UP000265515">
    <property type="component" value="Unassembled WGS sequence"/>
</dbReference>